<feature type="active site" description="Proton acceptor" evidence="1">
    <location>
        <position position="196"/>
    </location>
</feature>
<dbReference type="GO" id="GO:0008483">
    <property type="term" value="F:transaminase activity"/>
    <property type="evidence" value="ECO:0007669"/>
    <property type="project" value="TreeGrafter"/>
</dbReference>
<dbReference type="InterPro" id="IPR000653">
    <property type="entry name" value="DegT/StrS_aminotransferase"/>
</dbReference>
<dbReference type="CDD" id="cd00616">
    <property type="entry name" value="AHBA_syn"/>
    <property type="match status" value="1"/>
</dbReference>
<organism evidence="4 5">
    <name type="scientific">Romboutsia lituseburensis DSM 797</name>
    <dbReference type="NCBI Taxonomy" id="1121325"/>
    <lineage>
        <taxon>Bacteria</taxon>
        <taxon>Bacillati</taxon>
        <taxon>Bacillota</taxon>
        <taxon>Clostridia</taxon>
        <taxon>Peptostreptococcales</taxon>
        <taxon>Peptostreptococcaceae</taxon>
        <taxon>Romboutsia</taxon>
    </lineage>
</organism>
<dbReference type="EMBL" id="FNGW01000002">
    <property type="protein sequence ID" value="SDL49769.1"/>
    <property type="molecule type" value="Genomic_DNA"/>
</dbReference>
<evidence type="ECO:0000313" key="5">
    <source>
        <dbReference type="Proteomes" id="UP000199068"/>
    </source>
</evidence>
<dbReference type="AlphaFoldDB" id="A0A1G9KJF3"/>
<name>A0A1G9KJF3_9FIRM</name>
<feature type="modified residue" description="N6-(pyridoxal phosphate)lysine" evidence="2">
    <location>
        <position position="196"/>
    </location>
</feature>
<dbReference type="STRING" id="1121325.SAMN04515677_102168"/>
<protein>
    <submittedName>
        <fullName evidence="4">UDP-4-amino-4,6-dideoxy-N-acetyl-beta-L-altrosamine transaminase</fullName>
    </submittedName>
</protein>
<dbReference type="PANTHER" id="PTHR30244:SF34">
    <property type="entry name" value="DTDP-4-AMINO-4,6-DIDEOXYGALACTOSE TRANSAMINASE"/>
    <property type="match status" value="1"/>
</dbReference>
<dbReference type="InterPro" id="IPR015421">
    <property type="entry name" value="PyrdxlP-dep_Trfase_major"/>
</dbReference>
<dbReference type="Gene3D" id="3.40.640.10">
    <property type="entry name" value="Type I PLP-dependent aspartate aminotransferase-like (Major domain)"/>
    <property type="match status" value="1"/>
</dbReference>
<evidence type="ECO:0000256" key="1">
    <source>
        <dbReference type="PIRSR" id="PIRSR000390-1"/>
    </source>
</evidence>
<dbReference type="GO" id="GO:0000271">
    <property type="term" value="P:polysaccharide biosynthetic process"/>
    <property type="evidence" value="ECO:0007669"/>
    <property type="project" value="TreeGrafter"/>
</dbReference>
<evidence type="ECO:0000313" key="4">
    <source>
        <dbReference type="EMBL" id="SDL49769.1"/>
    </source>
</evidence>
<keyword evidence="2 3" id="KW-0663">Pyridoxal phosphate</keyword>
<accession>A0A1G9KJF3</accession>
<dbReference type="NCBIfam" id="TIGR03588">
    <property type="entry name" value="PseC"/>
    <property type="match status" value="1"/>
</dbReference>
<comment type="similarity">
    <text evidence="3">Belongs to the DegT/DnrJ/EryC1 family.</text>
</comment>
<dbReference type="RefSeq" id="WP_092723156.1">
    <property type="nucleotide sequence ID" value="NZ_FNGW01000002.1"/>
</dbReference>
<gene>
    <name evidence="4" type="ORF">SAMN04515677_102168</name>
</gene>
<proteinExistence type="inferred from homology"/>
<dbReference type="Gene3D" id="3.90.1150.10">
    <property type="entry name" value="Aspartate Aminotransferase, domain 1"/>
    <property type="match status" value="1"/>
</dbReference>
<evidence type="ECO:0000256" key="2">
    <source>
        <dbReference type="PIRSR" id="PIRSR000390-2"/>
    </source>
</evidence>
<dbReference type="PIRSF" id="PIRSF000390">
    <property type="entry name" value="PLP_StrS"/>
    <property type="match status" value="1"/>
</dbReference>
<dbReference type="SUPFAM" id="SSF53383">
    <property type="entry name" value="PLP-dependent transferases"/>
    <property type="match status" value="1"/>
</dbReference>
<dbReference type="PANTHER" id="PTHR30244">
    <property type="entry name" value="TRANSAMINASE"/>
    <property type="match status" value="1"/>
</dbReference>
<dbReference type="InterPro" id="IPR015424">
    <property type="entry name" value="PyrdxlP-dep_Trfase"/>
</dbReference>
<dbReference type="InterPro" id="IPR020026">
    <property type="entry name" value="PseC"/>
</dbReference>
<sequence length="398" mass="45239">MEEKLAIYGGSPIRKNYLSYGKQKIDEDDIEEIIKVLKSDYLTTGPVVYEFEEKISKYVNSKYAVSFSSGTAALHAACYVAGIRSGDEVITSPITFAASANCILYCNAIPVFADINSETYNIDPEDIEKKITRNTKAIIPVDFTGQSVDLDAIKEIARKNKLIVIEDAAHAIGTKYKDKCIGSISDMTVFSFHPVKTITTGEGGMVTTNNEEFYKKLILFRTHGITKEKDLLISQDEGPWYYEQIDLGYNYRITDIQCGLGISQLNKINDFIKIRKELVKIYNEELSKIDGIIIQKEELFSDTSRHLYIIKLELEKFKVGRKEIFEALLAENIGVNVHYLPVYLHPYYKNLGYNKGLCPRAEELYKAMITLPLHISMTKEDISDVTNALKKVLNYYRK</sequence>
<dbReference type="Pfam" id="PF01041">
    <property type="entry name" value="DegT_DnrJ_EryC1"/>
    <property type="match status" value="1"/>
</dbReference>
<keyword evidence="5" id="KW-1185">Reference proteome</keyword>
<evidence type="ECO:0000256" key="3">
    <source>
        <dbReference type="RuleBase" id="RU004508"/>
    </source>
</evidence>
<dbReference type="Proteomes" id="UP000199068">
    <property type="component" value="Unassembled WGS sequence"/>
</dbReference>
<dbReference type="InterPro" id="IPR015422">
    <property type="entry name" value="PyrdxlP-dep_Trfase_small"/>
</dbReference>
<reference evidence="4 5" key="1">
    <citation type="submission" date="2016-10" db="EMBL/GenBank/DDBJ databases">
        <authorList>
            <person name="de Groot N.N."/>
        </authorList>
    </citation>
    <scope>NUCLEOTIDE SEQUENCE [LARGE SCALE GENOMIC DNA]</scope>
    <source>
        <strain evidence="4 5">DSM 797</strain>
    </source>
</reference>
<dbReference type="GO" id="GO:0030170">
    <property type="term" value="F:pyridoxal phosphate binding"/>
    <property type="evidence" value="ECO:0007669"/>
    <property type="project" value="TreeGrafter"/>
</dbReference>